<comment type="caution">
    <text evidence="8">The sequence shown here is derived from an EMBL/GenBank/DDBJ whole genome shotgun (WGS) entry which is preliminary data.</text>
</comment>
<keyword evidence="5 7" id="KW-0378">Hydrolase</keyword>
<feature type="binding site" evidence="7">
    <location>
        <position position="115"/>
    </location>
    <ligand>
        <name>Zn(2+)</name>
        <dbReference type="ChEBI" id="CHEBI:29105"/>
        <note>catalytic</note>
    </ligand>
</feature>
<proteinExistence type="inferred from homology"/>
<dbReference type="GO" id="GO:0005737">
    <property type="term" value="C:cytoplasm"/>
    <property type="evidence" value="ECO:0007669"/>
    <property type="project" value="UniProtKB-SubCell"/>
</dbReference>
<keyword evidence="3 7" id="KW-0479">Metal-binding</keyword>
<dbReference type="EC" id="3.1.-.-" evidence="7"/>
<dbReference type="Pfam" id="PF02130">
    <property type="entry name" value="YbeY"/>
    <property type="match status" value="1"/>
</dbReference>
<evidence type="ECO:0000256" key="6">
    <source>
        <dbReference type="ARBA" id="ARBA00022833"/>
    </source>
</evidence>
<evidence type="ECO:0000256" key="4">
    <source>
        <dbReference type="ARBA" id="ARBA00022759"/>
    </source>
</evidence>
<keyword evidence="7" id="KW-0963">Cytoplasm</keyword>
<feature type="binding site" evidence="7">
    <location>
        <position position="105"/>
    </location>
    <ligand>
        <name>Zn(2+)</name>
        <dbReference type="ChEBI" id="CHEBI:29105"/>
        <note>catalytic</note>
    </ligand>
</feature>
<feature type="binding site" evidence="7">
    <location>
        <position position="109"/>
    </location>
    <ligand>
        <name>Zn(2+)</name>
        <dbReference type="ChEBI" id="CHEBI:29105"/>
        <note>catalytic</note>
    </ligand>
</feature>
<dbReference type="GO" id="GO:0004521">
    <property type="term" value="F:RNA endonuclease activity"/>
    <property type="evidence" value="ECO:0007669"/>
    <property type="project" value="UniProtKB-UniRule"/>
</dbReference>
<evidence type="ECO:0000256" key="2">
    <source>
        <dbReference type="ARBA" id="ARBA00022722"/>
    </source>
</evidence>
<dbReference type="EMBL" id="DRSK01000006">
    <property type="protein sequence ID" value="HHE07342.1"/>
    <property type="molecule type" value="Genomic_DNA"/>
</dbReference>
<dbReference type="GO" id="GO:0006364">
    <property type="term" value="P:rRNA processing"/>
    <property type="evidence" value="ECO:0007669"/>
    <property type="project" value="UniProtKB-UniRule"/>
</dbReference>
<dbReference type="GO" id="GO:0004222">
    <property type="term" value="F:metalloendopeptidase activity"/>
    <property type="evidence" value="ECO:0007669"/>
    <property type="project" value="InterPro"/>
</dbReference>
<dbReference type="GO" id="GO:0008270">
    <property type="term" value="F:zinc ion binding"/>
    <property type="evidence" value="ECO:0007669"/>
    <property type="project" value="UniProtKB-UniRule"/>
</dbReference>
<reference evidence="8" key="1">
    <citation type="journal article" date="2020" name="mSystems">
        <title>Genome- and Community-Level Interaction Insights into Carbon Utilization and Element Cycling Functions of Hydrothermarchaeota in Hydrothermal Sediment.</title>
        <authorList>
            <person name="Zhou Z."/>
            <person name="Liu Y."/>
            <person name="Xu W."/>
            <person name="Pan J."/>
            <person name="Luo Z.H."/>
            <person name="Li M."/>
        </authorList>
    </citation>
    <scope>NUCLEOTIDE SEQUENCE [LARGE SCALE GENOMIC DNA]</scope>
    <source>
        <strain evidence="8">HyVt-628</strain>
    </source>
</reference>
<keyword evidence="2 7" id="KW-0540">Nuclease</keyword>
<comment type="similarity">
    <text evidence="1 7">Belongs to the endoribonuclease YbeY family.</text>
</comment>
<dbReference type="Gene3D" id="3.40.390.30">
    <property type="entry name" value="Metalloproteases ('zincins'), catalytic domain"/>
    <property type="match status" value="1"/>
</dbReference>
<dbReference type="InterPro" id="IPR020549">
    <property type="entry name" value="YbeY_CS"/>
</dbReference>
<comment type="subcellular location">
    <subcellularLocation>
        <location evidence="7">Cytoplasm</location>
    </subcellularLocation>
</comment>
<evidence type="ECO:0000256" key="3">
    <source>
        <dbReference type="ARBA" id="ARBA00022723"/>
    </source>
</evidence>
<accession>A0A7C5DBD6</accession>
<keyword evidence="7" id="KW-0690">Ribosome biogenesis</keyword>
<dbReference type="Proteomes" id="UP000886059">
    <property type="component" value="Unassembled WGS sequence"/>
</dbReference>
<comment type="function">
    <text evidence="7">Single strand-specific metallo-endoribonuclease involved in late-stage 70S ribosome quality control and in maturation of the 3' terminus of the 16S rRNA.</text>
</comment>
<name>A0A7C5DBD6_9CHLB</name>
<protein>
    <recommendedName>
        <fullName evidence="7">Endoribonuclease YbeY</fullName>
        <ecNumber evidence="7">3.1.-.-</ecNumber>
    </recommendedName>
</protein>
<keyword evidence="4 7" id="KW-0255">Endonuclease</keyword>
<comment type="cofactor">
    <cofactor evidence="7">
        <name>Zn(2+)</name>
        <dbReference type="ChEBI" id="CHEBI:29105"/>
    </cofactor>
    <text evidence="7">Binds 1 zinc ion.</text>
</comment>
<dbReference type="NCBIfam" id="TIGR00043">
    <property type="entry name" value="rRNA maturation RNase YbeY"/>
    <property type="match status" value="1"/>
</dbReference>
<keyword evidence="7" id="KW-0698">rRNA processing</keyword>
<gene>
    <name evidence="7 8" type="primary">ybeY</name>
    <name evidence="8" type="ORF">ENL01_00110</name>
</gene>
<evidence type="ECO:0000256" key="5">
    <source>
        <dbReference type="ARBA" id="ARBA00022801"/>
    </source>
</evidence>
<sequence>MPLQIFNTTKRTIDDALLADAIQLVIGEEGGRVGSIEAIYCGNKMIRRINRNFLNHDYVTDTITFGYNEGEVVEGEFYISLDVIESNARRFGVMFEDELLRVTIHSALHLMGYDDETPQLRIAMSQREDYYLDRICGASNH</sequence>
<organism evidence="8">
    <name type="scientific">Chlorobaculum parvum</name>
    <dbReference type="NCBI Taxonomy" id="274539"/>
    <lineage>
        <taxon>Bacteria</taxon>
        <taxon>Pseudomonadati</taxon>
        <taxon>Chlorobiota</taxon>
        <taxon>Chlorobiia</taxon>
        <taxon>Chlorobiales</taxon>
        <taxon>Chlorobiaceae</taxon>
        <taxon>Chlorobaculum</taxon>
    </lineage>
</organism>
<evidence type="ECO:0000256" key="1">
    <source>
        <dbReference type="ARBA" id="ARBA00010875"/>
    </source>
</evidence>
<evidence type="ECO:0000313" key="8">
    <source>
        <dbReference type="EMBL" id="HHE07342.1"/>
    </source>
</evidence>
<evidence type="ECO:0000256" key="7">
    <source>
        <dbReference type="HAMAP-Rule" id="MF_00009"/>
    </source>
</evidence>
<dbReference type="SUPFAM" id="SSF55486">
    <property type="entry name" value="Metalloproteases ('zincins'), catalytic domain"/>
    <property type="match status" value="1"/>
</dbReference>
<keyword evidence="6 7" id="KW-0862">Zinc</keyword>
<dbReference type="InterPro" id="IPR002036">
    <property type="entry name" value="YbeY"/>
</dbReference>
<dbReference type="InterPro" id="IPR023091">
    <property type="entry name" value="MetalPrtase_cat_dom_sf_prd"/>
</dbReference>
<dbReference type="HAMAP" id="MF_00009">
    <property type="entry name" value="Endoribonucl_YbeY"/>
    <property type="match status" value="1"/>
</dbReference>
<dbReference type="AlphaFoldDB" id="A0A7C5DBD6"/>
<dbReference type="PROSITE" id="PS01306">
    <property type="entry name" value="UPF0054"/>
    <property type="match status" value="1"/>
</dbReference>